<accession>A0A242N9J5</accession>
<dbReference type="Proteomes" id="UP000194546">
    <property type="component" value="Unassembled WGS sequence"/>
</dbReference>
<dbReference type="PANTHER" id="PTHR30146">
    <property type="entry name" value="LACI-RELATED TRANSCRIPTIONAL REPRESSOR"/>
    <property type="match status" value="1"/>
</dbReference>
<name>A0A242N9J5_CABSO</name>
<evidence type="ECO:0000256" key="1">
    <source>
        <dbReference type="ARBA" id="ARBA00023015"/>
    </source>
</evidence>
<comment type="caution">
    <text evidence="5">The sequence shown here is derived from an EMBL/GenBank/DDBJ whole genome shotgun (WGS) entry which is preliminary data.</text>
</comment>
<evidence type="ECO:0000313" key="5">
    <source>
        <dbReference type="EMBL" id="OTP80404.1"/>
    </source>
</evidence>
<evidence type="ECO:0000259" key="4">
    <source>
        <dbReference type="PROSITE" id="PS50932"/>
    </source>
</evidence>
<evidence type="ECO:0000256" key="3">
    <source>
        <dbReference type="ARBA" id="ARBA00023163"/>
    </source>
</evidence>
<proteinExistence type="predicted"/>
<keyword evidence="3" id="KW-0804">Transcription</keyword>
<dbReference type="Gene3D" id="3.40.50.2300">
    <property type="match status" value="2"/>
</dbReference>
<keyword evidence="2" id="KW-0238">DNA-binding</keyword>
<keyword evidence="1" id="KW-0805">Transcription regulation</keyword>
<protein>
    <submittedName>
        <fullName evidence="5">Transcriptional regulator, LacI family</fullName>
    </submittedName>
</protein>
<sequence>MLAIAEELNYRPNALARSLILGRSEAVGVIVTKYTLRYNPDVLFALGEALAAANSKLLLITVESDQAVHDTLGRALDFPLDGLISCADLSAADIRAFQQHDVPVVLFNRHSTARRVDSVATDNANASKRIAAALRKAGHSRFLCIGGPEDAPVSRARIDAFVEEAQRLGARQIVSLHTDFSYEEGSAATAAAFKRANGNIDAVFCANDQIALGALDACRFDLGLSVPKDISIVGFDDVPDASRPTYMLTTVRQDVRQLASEAVRMLALRLAAPSRRACTVIVPSKLIERGSANLFSADRISSADVR</sequence>
<dbReference type="PANTHER" id="PTHR30146:SF109">
    <property type="entry name" value="HTH-TYPE TRANSCRIPTIONAL REGULATOR GALS"/>
    <property type="match status" value="1"/>
</dbReference>
<dbReference type="GO" id="GO:0000976">
    <property type="term" value="F:transcription cis-regulatory region binding"/>
    <property type="evidence" value="ECO:0007669"/>
    <property type="project" value="TreeGrafter"/>
</dbReference>
<gene>
    <name evidence="5" type="ORF">PAMC26510_02065</name>
</gene>
<dbReference type="EMBL" id="NBTY01000006">
    <property type="protein sequence ID" value="OTP80404.1"/>
    <property type="molecule type" value="Genomic_DNA"/>
</dbReference>
<evidence type="ECO:0000256" key="2">
    <source>
        <dbReference type="ARBA" id="ARBA00023125"/>
    </source>
</evidence>
<reference evidence="5 6" key="1">
    <citation type="submission" date="2017-03" db="EMBL/GenBank/DDBJ databases">
        <title>Genome analysis of strain PAMC 26510.</title>
        <authorList>
            <person name="Oh H.-M."/>
            <person name="Yang J.-A."/>
        </authorList>
    </citation>
    <scope>NUCLEOTIDE SEQUENCE [LARGE SCALE GENOMIC DNA]</scope>
    <source>
        <strain evidence="5 6">PAMC 26510</strain>
    </source>
</reference>
<organism evidence="5 6">
    <name type="scientific">Caballeronia sordidicola</name>
    <name type="common">Burkholderia sordidicola</name>
    <dbReference type="NCBI Taxonomy" id="196367"/>
    <lineage>
        <taxon>Bacteria</taxon>
        <taxon>Pseudomonadati</taxon>
        <taxon>Pseudomonadota</taxon>
        <taxon>Betaproteobacteria</taxon>
        <taxon>Burkholderiales</taxon>
        <taxon>Burkholderiaceae</taxon>
        <taxon>Caballeronia</taxon>
    </lineage>
</organism>
<dbReference type="GO" id="GO:0003700">
    <property type="term" value="F:DNA-binding transcription factor activity"/>
    <property type="evidence" value="ECO:0007669"/>
    <property type="project" value="TreeGrafter"/>
</dbReference>
<dbReference type="InterPro" id="IPR000843">
    <property type="entry name" value="HTH_LacI"/>
</dbReference>
<dbReference type="Pfam" id="PF13377">
    <property type="entry name" value="Peripla_BP_3"/>
    <property type="match status" value="1"/>
</dbReference>
<feature type="domain" description="HTH lacI-type" evidence="4">
    <location>
        <begin position="1"/>
        <end position="21"/>
    </location>
</feature>
<dbReference type="SUPFAM" id="SSF53822">
    <property type="entry name" value="Periplasmic binding protein-like I"/>
    <property type="match status" value="1"/>
</dbReference>
<evidence type="ECO:0000313" key="6">
    <source>
        <dbReference type="Proteomes" id="UP000194546"/>
    </source>
</evidence>
<dbReference type="AlphaFoldDB" id="A0A242N9J5"/>
<dbReference type="InterPro" id="IPR046335">
    <property type="entry name" value="LacI/GalR-like_sensor"/>
</dbReference>
<dbReference type="PROSITE" id="PS50932">
    <property type="entry name" value="HTH_LACI_2"/>
    <property type="match status" value="1"/>
</dbReference>
<dbReference type="InterPro" id="IPR028082">
    <property type="entry name" value="Peripla_BP_I"/>
</dbReference>
<dbReference type="CDD" id="cd06278">
    <property type="entry name" value="PBP1_LacI-like"/>
    <property type="match status" value="1"/>
</dbReference>